<organism evidence="3 4">
    <name type="scientific">Dietzia timorensis</name>
    <dbReference type="NCBI Taxonomy" id="499555"/>
    <lineage>
        <taxon>Bacteria</taxon>
        <taxon>Bacillati</taxon>
        <taxon>Actinomycetota</taxon>
        <taxon>Actinomycetes</taxon>
        <taxon>Mycobacteriales</taxon>
        <taxon>Dietziaceae</taxon>
        <taxon>Dietzia</taxon>
    </lineage>
</organism>
<keyword evidence="4" id="KW-1185">Reference proteome</keyword>
<dbReference type="Proteomes" id="UP000186104">
    <property type="component" value="Chromosome"/>
</dbReference>
<dbReference type="EMBL" id="CP015961">
    <property type="protein sequence ID" value="ANI91483.1"/>
    <property type="molecule type" value="Genomic_DNA"/>
</dbReference>
<evidence type="ECO:0000313" key="4">
    <source>
        <dbReference type="Proteomes" id="UP000186104"/>
    </source>
</evidence>
<feature type="compositionally biased region" description="Acidic residues" evidence="1">
    <location>
        <begin position="91"/>
        <end position="113"/>
    </location>
</feature>
<evidence type="ECO:0000256" key="2">
    <source>
        <dbReference type="SAM" id="SignalP"/>
    </source>
</evidence>
<reference evidence="3 4" key="1">
    <citation type="submission" date="2016-06" db="EMBL/GenBank/DDBJ databases">
        <title>Complete genome sequence of a saline-alkali tolerant type strain Dietzia timorensis ID05-A0528T.</title>
        <authorList>
            <person name="Wu X."/>
        </authorList>
    </citation>
    <scope>NUCLEOTIDE SEQUENCE [LARGE SCALE GENOMIC DNA]</scope>
    <source>
        <strain evidence="3 4">ID05-A0528</strain>
    </source>
</reference>
<proteinExistence type="predicted"/>
<feature type="compositionally biased region" description="Acidic residues" evidence="1">
    <location>
        <begin position="58"/>
        <end position="78"/>
    </location>
</feature>
<feature type="chain" id="PRO_5008008676" evidence="2">
    <location>
        <begin position="25"/>
        <end position="113"/>
    </location>
</feature>
<evidence type="ECO:0000256" key="1">
    <source>
        <dbReference type="SAM" id="MobiDB-lite"/>
    </source>
</evidence>
<feature type="signal peptide" evidence="2">
    <location>
        <begin position="1"/>
        <end position="24"/>
    </location>
</feature>
<dbReference type="RefSeq" id="WP_067474522.1">
    <property type="nucleotide sequence ID" value="NZ_CP015961.1"/>
</dbReference>
<dbReference type="STRING" id="499555.BJL86_0681"/>
<dbReference type="KEGG" id="dtm:BJL86_0681"/>
<sequence length="113" mass="12385">MNKKLGAVAAFLILPLGAAAAAFAVSNDPGEPDVAIERVSQDLPRYDAPADPHAASPSDDDDERGDDDADDVPHDDDDVQRVQPQVPQAQFDDDWDDDADDWDDDDYDDDWDD</sequence>
<feature type="compositionally biased region" description="Basic and acidic residues" evidence="1">
    <location>
        <begin position="35"/>
        <end position="50"/>
    </location>
</feature>
<keyword evidence="2" id="KW-0732">Signal</keyword>
<feature type="region of interest" description="Disordered" evidence="1">
    <location>
        <begin position="27"/>
        <end position="113"/>
    </location>
</feature>
<gene>
    <name evidence="3" type="ORF">BJL86_0681</name>
</gene>
<evidence type="ECO:0000313" key="3">
    <source>
        <dbReference type="EMBL" id="ANI91483.1"/>
    </source>
</evidence>
<accession>A0A173LHW4</accession>
<dbReference type="AlphaFoldDB" id="A0A173LHW4"/>
<protein>
    <submittedName>
        <fullName evidence="3">Uncharacterized protein</fullName>
    </submittedName>
</protein>
<feature type="compositionally biased region" description="Low complexity" evidence="1">
    <location>
        <begin position="81"/>
        <end position="90"/>
    </location>
</feature>
<name>A0A173LHW4_9ACTN</name>